<proteinExistence type="predicted"/>
<reference evidence="2" key="1">
    <citation type="journal article" date="2019" name="Int. J. Syst. Evol. Microbiol.">
        <title>The Global Catalogue of Microorganisms (GCM) 10K type strain sequencing project: providing services to taxonomists for standard genome sequencing and annotation.</title>
        <authorList>
            <consortium name="The Broad Institute Genomics Platform"/>
            <consortium name="The Broad Institute Genome Sequencing Center for Infectious Disease"/>
            <person name="Wu L."/>
            <person name="Ma J."/>
        </authorList>
    </citation>
    <scope>NUCLEOTIDE SEQUENCE [LARGE SCALE GENOMIC DNA]</scope>
    <source>
        <strain evidence="2">CCUG 37257</strain>
    </source>
</reference>
<protein>
    <submittedName>
        <fullName evidence="1">Uncharacterized protein</fullName>
    </submittedName>
</protein>
<evidence type="ECO:0000313" key="1">
    <source>
        <dbReference type="EMBL" id="MFC4661875.1"/>
    </source>
</evidence>
<dbReference type="EMBL" id="JBHSFT010000009">
    <property type="protein sequence ID" value="MFC4661875.1"/>
    <property type="molecule type" value="Genomic_DNA"/>
</dbReference>
<dbReference type="RefSeq" id="WP_281422735.1">
    <property type="nucleotide sequence ID" value="NZ_JBHSFT010000009.1"/>
</dbReference>
<keyword evidence="2" id="KW-1185">Reference proteome</keyword>
<accession>A0ABV9JVQ3</accession>
<comment type="caution">
    <text evidence="1">The sequence shown here is derived from an EMBL/GenBank/DDBJ whole genome shotgun (WGS) entry which is preliminary data.</text>
</comment>
<sequence>MDIARQLANGFLQIHSPDQQSSILSLQENRKSSRQLPQYLLVFT</sequence>
<name>A0ABV9JVQ3_9BACI</name>
<dbReference type="Proteomes" id="UP001595988">
    <property type="component" value="Unassembled WGS sequence"/>
</dbReference>
<evidence type="ECO:0000313" key="2">
    <source>
        <dbReference type="Proteomes" id="UP001595988"/>
    </source>
</evidence>
<organism evidence="1 2">
    <name type="scientific">Oceanobacillus aidingensis</name>
    <dbReference type="NCBI Taxonomy" id="645964"/>
    <lineage>
        <taxon>Bacteria</taxon>
        <taxon>Bacillati</taxon>
        <taxon>Bacillota</taxon>
        <taxon>Bacilli</taxon>
        <taxon>Bacillales</taxon>
        <taxon>Bacillaceae</taxon>
        <taxon>Oceanobacillus</taxon>
    </lineage>
</organism>
<gene>
    <name evidence="1" type="ORF">ACFO3P_06550</name>
</gene>